<dbReference type="UniPathway" id="UPA00047">
    <property type="reaction ID" value="UER00055"/>
</dbReference>
<name>A0A0A0I5N4_CLONO</name>
<dbReference type="GO" id="GO:0005948">
    <property type="term" value="C:acetolactate synthase complex"/>
    <property type="evidence" value="ECO:0007669"/>
    <property type="project" value="TreeGrafter"/>
</dbReference>
<dbReference type="GO" id="GO:0000287">
    <property type="term" value="F:magnesium ion binding"/>
    <property type="evidence" value="ECO:0007669"/>
    <property type="project" value="UniProtKB-UniRule"/>
</dbReference>
<evidence type="ECO:0000256" key="10">
    <source>
        <dbReference type="ARBA" id="ARBA00023304"/>
    </source>
</evidence>
<proteinExistence type="inferred from homology"/>
<comment type="pathway">
    <text evidence="1 12">Amino-acid biosynthesis; L-isoleucine biosynthesis; L-isoleucine from 2-oxobutanoate: step 1/4.</text>
</comment>
<dbReference type="Gene3D" id="3.40.50.970">
    <property type="match status" value="2"/>
</dbReference>
<evidence type="ECO:0000259" key="15">
    <source>
        <dbReference type="Pfam" id="PF02775"/>
    </source>
</evidence>
<evidence type="ECO:0000256" key="7">
    <source>
        <dbReference type="ARBA" id="ARBA00022723"/>
    </source>
</evidence>
<dbReference type="InterPro" id="IPR011766">
    <property type="entry name" value="TPP_enzyme_TPP-bd"/>
</dbReference>
<evidence type="ECO:0000256" key="5">
    <source>
        <dbReference type="ARBA" id="ARBA00022605"/>
    </source>
</evidence>
<keyword evidence="13" id="KW-1133">Transmembrane helix</keyword>
<organism evidence="17 18">
    <name type="scientific">Clostridium novyi A str. 4552</name>
    <dbReference type="NCBI Taxonomy" id="1444289"/>
    <lineage>
        <taxon>Bacteria</taxon>
        <taxon>Bacillati</taxon>
        <taxon>Bacillota</taxon>
        <taxon>Clostridia</taxon>
        <taxon>Eubacteriales</taxon>
        <taxon>Clostridiaceae</taxon>
        <taxon>Clostridium</taxon>
    </lineage>
</organism>
<dbReference type="SUPFAM" id="SSF52518">
    <property type="entry name" value="Thiamin diphosphate-binding fold (THDP-binding)"/>
    <property type="match status" value="2"/>
</dbReference>
<evidence type="ECO:0000256" key="9">
    <source>
        <dbReference type="ARBA" id="ARBA00023052"/>
    </source>
</evidence>
<dbReference type="EC" id="2.2.1.6" evidence="4 12"/>
<keyword evidence="13" id="KW-0812">Transmembrane</keyword>
<dbReference type="RefSeq" id="WP_039255622.1">
    <property type="nucleotide sequence ID" value="NZ_JENJ01000035.1"/>
</dbReference>
<keyword evidence="13" id="KW-0472">Membrane</keyword>
<dbReference type="UniPathway" id="UPA00049">
    <property type="reaction ID" value="UER00059"/>
</dbReference>
<evidence type="ECO:0000256" key="4">
    <source>
        <dbReference type="ARBA" id="ARBA00013145"/>
    </source>
</evidence>
<dbReference type="Pfam" id="PF02775">
    <property type="entry name" value="TPP_enzyme_C"/>
    <property type="match status" value="1"/>
</dbReference>
<dbReference type="CDD" id="cd07035">
    <property type="entry name" value="TPP_PYR_POX_like"/>
    <property type="match status" value="1"/>
</dbReference>
<evidence type="ECO:0000256" key="2">
    <source>
        <dbReference type="ARBA" id="ARBA00005025"/>
    </source>
</evidence>
<dbReference type="GO" id="GO:0003984">
    <property type="term" value="F:acetolactate synthase activity"/>
    <property type="evidence" value="ECO:0007669"/>
    <property type="project" value="UniProtKB-EC"/>
</dbReference>
<dbReference type="InterPro" id="IPR029061">
    <property type="entry name" value="THDP-binding"/>
</dbReference>
<feature type="domain" description="Thiamine pyrophosphate enzyme TPP-binding" evidence="15">
    <location>
        <begin position="393"/>
        <end position="540"/>
    </location>
</feature>
<keyword evidence="7 12" id="KW-0479">Metal-binding</keyword>
<gene>
    <name evidence="17" type="ORF">Z968_08555</name>
</gene>
<dbReference type="GO" id="GO:0009097">
    <property type="term" value="P:isoleucine biosynthetic process"/>
    <property type="evidence" value="ECO:0007669"/>
    <property type="project" value="UniProtKB-UniPathway"/>
</dbReference>
<dbReference type="EMBL" id="JENJ01000035">
    <property type="protein sequence ID" value="KGM95621.1"/>
    <property type="molecule type" value="Genomic_DNA"/>
</dbReference>
<evidence type="ECO:0000259" key="14">
    <source>
        <dbReference type="Pfam" id="PF00205"/>
    </source>
</evidence>
<dbReference type="Gene3D" id="3.40.50.1220">
    <property type="entry name" value="TPP-binding domain"/>
    <property type="match status" value="1"/>
</dbReference>
<comment type="pathway">
    <text evidence="2 12">Amino-acid biosynthesis; L-valine biosynthesis; L-valine from pyruvate: step 1/4.</text>
</comment>
<dbReference type="Proteomes" id="UP000030012">
    <property type="component" value="Unassembled WGS sequence"/>
</dbReference>
<keyword evidence="10 12" id="KW-0100">Branched-chain amino acid biosynthesis</keyword>
<comment type="caution">
    <text evidence="17">The sequence shown here is derived from an EMBL/GenBank/DDBJ whole genome shotgun (WGS) entry which is preliminary data.</text>
</comment>
<evidence type="ECO:0000259" key="16">
    <source>
        <dbReference type="Pfam" id="PF02776"/>
    </source>
</evidence>
<dbReference type="FunFam" id="3.40.50.1220:FF:000008">
    <property type="entry name" value="Acetolactate synthase"/>
    <property type="match status" value="1"/>
</dbReference>
<feature type="transmembrane region" description="Helical" evidence="13">
    <location>
        <begin position="412"/>
        <end position="433"/>
    </location>
</feature>
<dbReference type="NCBIfam" id="TIGR00118">
    <property type="entry name" value="acolac_lg"/>
    <property type="match status" value="1"/>
</dbReference>
<keyword evidence="8 12" id="KW-0460">Magnesium</keyword>
<dbReference type="InterPro" id="IPR012001">
    <property type="entry name" value="Thiamin_PyroP_enz_TPP-bd_dom"/>
</dbReference>
<dbReference type="InterPro" id="IPR000399">
    <property type="entry name" value="TPP-bd_CS"/>
</dbReference>
<dbReference type="InterPro" id="IPR045229">
    <property type="entry name" value="TPP_enz"/>
</dbReference>
<evidence type="ECO:0000313" key="17">
    <source>
        <dbReference type="EMBL" id="KGM95621.1"/>
    </source>
</evidence>
<dbReference type="GO" id="GO:0009099">
    <property type="term" value="P:L-valine biosynthetic process"/>
    <property type="evidence" value="ECO:0007669"/>
    <property type="project" value="UniProtKB-UniPathway"/>
</dbReference>
<dbReference type="PROSITE" id="PS00187">
    <property type="entry name" value="TPP_ENZYMES"/>
    <property type="match status" value="1"/>
</dbReference>
<dbReference type="CDD" id="cd02015">
    <property type="entry name" value="TPP_AHAS"/>
    <property type="match status" value="1"/>
</dbReference>
<evidence type="ECO:0000256" key="11">
    <source>
        <dbReference type="ARBA" id="ARBA00048670"/>
    </source>
</evidence>
<dbReference type="Pfam" id="PF02776">
    <property type="entry name" value="TPP_enzyme_N"/>
    <property type="match status" value="1"/>
</dbReference>
<feature type="domain" description="Thiamine pyrophosphate enzyme central" evidence="14">
    <location>
        <begin position="202"/>
        <end position="337"/>
    </location>
</feature>
<sequence>MGGFKYKLNGAKILIKCLKELNVDTIFGYPGGVVLPIYDALYYEKDINHILTAHEQGAAHAADGYARVTGNVGVVLVTSGPGATNTVTGIANAYRDSIPMVVFTGQVPKEQMGKAAFQEVDILSITKSITKQNFLVNNVDDLPRIIYKAFKVATEGRKGPVVVDIPKDIQNTTVKDDFYYKNIYEVVTKTNNLTHENLYKNIKKALSLINKCKRPVIYAGGGIISSNANKELMELSEKIKSPVICTLMGLGSFPGNHKYFMGLGGMHGNVYSNYAITESDLLIAIGMRFSDRVTSKIEGFAPNAKVIHIDIDEKEIGKNIDVDIPIKGDIKEILKVLINHVELKEEGEWNHKINDWKIKYPLNCNNKCKLSGEYIIEKLNEITKGDCTICTEVGQNQIWAAQHYKYLKPRTFVSSGGLGTMGFGLGAAIGAYFGNPKRRVINIAGDGSFKMNCAELDTISRYNIPIIQIVLNNRCLGMVRQWQEMFYEKRFSYSIFHKEVDFTKLGMAYEIKSFKVSEKEEFEEMLKKALELNEPVIIECLIDTNENVFPIVPPGETIDNMLIEKI</sequence>
<dbReference type="FunFam" id="3.40.50.970:FF:000007">
    <property type="entry name" value="Acetolactate synthase"/>
    <property type="match status" value="1"/>
</dbReference>
<dbReference type="GO" id="GO:0030976">
    <property type="term" value="F:thiamine pyrophosphate binding"/>
    <property type="evidence" value="ECO:0007669"/>
    <property type="project" value="UniProtKB-UniRule"/>
</dbReference>
<comment type="cofactor">
    <cofactor evidence="12">
        <name>Mg(2+)</name>
        <dbReference type="ChEBI" id="CHEBI:18420"/>
    </cofactor>
    <text evidence="12">Binds 1 Mg(2+) ion per subunit.</text>
</comment>
<dbReference type="GO" id="GO:0050660">
    <property type="term" value="F:flavin adenine dinucleotide binding"/>
    <property type="evidence" value="ECO:0007669"/>
    <property type="project" value="InterPro"/>
</dbReference>
<reference evidence="17 18" key="1">
    <citation type="submission" date="2014-01" db="EMBL/GenBank/DDBJ databases">
        <title>Plasmidome dynamics in the species complex Clostridium novyi sensu lato converts strains of independent lineages into distinctly different pathogens.</title>
        <authorList>
            <person name="Skarin H."/>
            <person name="Segerman B."/>
        </authorList>
    </citation>
    <scope>NUCLEOTIDE SEQUENCE [LARGE SCALE GENOMIC DNA]</scope>
    <source>
        <strain evidence="17 18">4552</strain>
    </source>
</reference>
<keyword evidence="9 12" id="KW-0786">Thiamine pyrophosphate</keyword>
<dbReference type="InterPro" id="IPR029035">
    <property type="entry name" value="DHS-like_NAD/FAD-binding_dom"/>
</dbReference>
<dbReference type="PANTHER" id="PTHR18968">
    <property type="entry name" value="THIAMINE PYROPHOSPHATE ENZYMES"/>
    <property type="match status" value="1"/>
</dbReference>
<dbReference type="OrthoDB" id="4494979at2"/>
<keyword evidence="5 12" id="KW-0028">Amino-acid biosynthesis</keyword>
<evidence type="ECO:0000256" key="6">
    <source>
        <dbReference type="ARBA" id="ARBA00022679"/>
    </source>
</evidence>
<dbReference type="SUPFAM" id="SSF52467">
    <property type="entry name" value="DHS-like NAD/FAD-binding domain"/>
    <property type="match status" value="1"/>
</dbReference>
<dbReference type="Pfam" id="PF00205">
    <property type="entry name" value="TPP_enzyme_M"/>
    <property type="match status" value="1"/>
</dbReference>
<keyword evidence="6 12" id="KW-0808">Transferase</keyword>
<feature type="domain" description="Thiamine pyrophosphate enzyme N-terminal TPP-binding" evidence="16">
    <location>
        <begin position="9"/>
        <end position="124"/>
    </location>
</feature>
<dbReference type="AlphaFoldDB" id="A0A0A0I5N4"/>
<evidence type="ECO:0000256" key="12">
    <source>
        <dbReference type="RuleBase" id="RU003591"/>
    </source>
</evidence>
<comment type="cofactor">
    <cofactor evidence="12">
        <name>thiamine diphosphate</name>
        <dbReference type="ChEBI" id="CHEBI:58937"/>
    </cofactor>
    <text evidence="12">Binds 1 thiamine pyrophosphate per subunit.</text>
</comment>
<accession>A0A0A0I5N4</accession>
<dbReference type="PANTHER" id="PTHR18968:SF13">
    <property type="entry name" value="ACETOLACTATE SYNTHASE CATALYTIC SUBUNIT, MITOCHONDRIAL"/>
    <property type="match status" value="1"/>
</dbReference>
<evidence type="ECO:0000313" key="18">
    <source>
        <dbReference type="Proteomes" id="UP000030012"/>
    </source>
</evidence>
<dbReference type="InterPro" id="IPR012000">
    <property type="entry name" value="Thiamin_PyroP_enz_cen_dom"/>
</dbReference>
<evidence type="ECO:0000256" key="3">
    <source>
        <dbReference type="ARBA" id="ARBA00007812"/>
    </source>
</evidence>
<comment type="catalytic activity">
    <reaction evidence="11 12">
        <text>2 pyruvate + H(+) = (2S)-2-acetolactate + CO2</text>
        <dbReference type="Rhea" id="RHEA:25249"/>
        <dbReference type="ChEBI" id="CHEBI:15361"/>
        <dbReference type="ChEBI" id="CHEBI:15378"/>
        <dbReference type="ChEBI" id="CHEBI:16526"/>
        <dbReference type="ChEBI" id="CHEBI:58476"/>
        <dbReference type="EC" id="2.2.1.6"/>
    </reaction>
</comment>
<evidence type="ECO:0000256" key="1">
    <source>
        <dbReference type="ARBA" id="ARBA00004974"/>
    </source>
</evidence>
<protein>
    <recommendedName>
        <fullName evidence="4 12">Acetolactate synthase</fullName>
        <ecNumber evidence="4 12">2.2.1.6</ecNumber>
    </recommendedName>
</protein>
<evidence type="ECO:0000256" key="13">
    <source>
        <dbReference type="SAM" id="Phobius"/>
    </source>
</evidence>
<dbReference type="InterPro" id="IPR039368">
    <property type="entry name" value="AHAS_TPP"/>
</dbReference>
<evidence type="ECO:0000256" key="8">
    <source>
        <dbReference type="ARBA" id="ARBA00022842"/>
    </source>
</evidence>
<dbReference type="InterPro" id="IPR012846">
    <property type="entry name" value="Acetolactate_synth_lsu"/>
</dbReference>
<comment type="similarity">
    <text evidence="3 12">Belongs to the TPP enzyme family.</text>
</comment>